<sequence>MVAVGLDDGETEEVDQRRDGLPSPFYTPGG</sequence>
<reference evidence="2 3" key="1">
    <citation type="journal article" date="2020" name="Mol. Biol. Evol.">
        <title>Distinct Expression and Methylation Patterns for Genes with Different Fates following a Single Whole-Genome Duplication in Flowering Plants.</title>
        <authorList>
            <person name="Shi T."/>
            <person name="Rahmani R.S."/>
            <person name="Gugger P.F."/>
            <person name="Wang M."/>
            <person name="Li H."/>
            <person name="Zhang Y."/>
            <person name="Li Z."/>
            <person name="Wang Q."/>
            <person name="Van de Peer Y."/>
            <person name="Marchal K."/>
            <person name="Chen J."/>
        </authorList>
    </citation>
    <scope>NUCLEOTIDE SEQUENCE [LARGE SCALE GENOMIC DNA]</scope>
    <source>
        <tissue evidence="2">Leaf</tissue>
    </source>
</reference>
<proteinExistence type="predicted"/>
<keyword evidence="3" id="KW-1185">Reference proteome</keyword>
<comment type="caution">
    <text evidence="2">The sequence shown here is derived from an EMBL/GenBank/DDBJ whole genome shotgun (WGS) entry which is preliminary data.</text>
</comment>
<feature type="region of interest" description="Disordered" evidence="1">
    <location>
        <begin position="1"/>
        <end position="30"/>
    </location>
</feature>
<evidence type="ECO:0000313" key="3">
    <source>
        <dbReference type="Proteomes" id="UP000607653"/>
    </source>
</evidence>
<protein>
    <submittedName>
        <fullName evidence="2">Uncharacterized protein</fullName>
    </submittedName>
</protein>
<evidence type="ECO:0000256" key="1">
    <source>
        <dbReference type="SAM" id="MobiDB-lite"/>
    </source>
</evidence>
<dbReference type="Proteomes" id="UP000607653">
    <property type="component" value="Unassembled WGS sequence"/>
</dbReference>
<accession>A0A822ZEZ2</accession>
<gene>
    <name evidence="2" type="ORF">HUJ06_001363</name>
</gene>
<dbReference type="EMBL" id="DUZY01000006">
    <property type="protein sequence ID" value="DAD43133.1"/>
    <property type="molecule type" value="Genomic_DNA"/>
</dbReference>
<evidence type="ECO:0000313" key="2">
    <source>
        <dbReference type="EMBL" id="DAD43133.1"/>
    </source>
</evidence>
<organism evidence="2 3">
    <name type="scientific">Nelumbo nucifera</name>
    <name type="common">Sacred lotus</name>
    <dbReference type="NCBI Taxonomy" id="4432"/>
    <lineage>
        <taxon>Eukaryota</taxon>
        <taxon>Viridiplantae</taxon>
        <taxon>Streptophyta</taxon>
        <taxon>Embryophyta</taxon>
        <taxon>Tracheophyta</taxon>
        <taxon>Spermatophyta</taxon>
        <taxon>Magnoliopsida</taxon>
        <taxon>Proteales</taxon>
        <taxon>Nelumbonaceae</taxon>
        <taxon>Nelumbo</taxon>
    </lineage>
</organism>
<dbReference type="AlphaFoldDB" id="A0A822ZEZ2"/>
<name>A0A822ZEZ2_NELNU</name>